<evidence type="ECO:0008006" key="4">
    <source>
        <dbReference type="Google" id="ProtNLM"/>
    </source>
</evidence>
<dbReference type="HOGENOM" id="CLU_896967_0_0_9"/>
<keyword evidence="3" id="KW-1185">Reference proteome</keyword>
<dbReference type="OrthoDB" id="2372047at2"/>
<feature type="coiled-coil region" evidence="1">
    <location>
        <begin position="145"/>
        <end position="197"/>
    </location>
</feature>
<keyword evidence="1" id="KW-0175">Coiled coil</keyword>
<evidence type="ECO:0000256" key="1">
    <source>
        <dbReference type="SAM" id="Coils"/>
    </source>
</evidence>
<reference evidence="3" key="2">
    <citation type="journal article" date="2010" name="Stand. Genomic Sci.">
        <title>Complete genome sequence of Thermaerobacter marianensis type strain (7p75aT).</title>
        <authorList>
            <person name="Han C."/>
            <person name="Gu W."/>
            <person name="Zhang X."/>
            <person name="Lapidus A."/>
            <person name="Nolan M."/>
            <person name="Copeland A."/>
            <person name="Lucas S."/>
            <person name="Glavina Del Rio T."/>
            <person name="Tice H."/>
            <person name="Cheng J."/>
            <person name="Tapia R."/>
            <person name="Goodwin L."/>
            <person name="Pitluck S."/>
            <person name="Pagani I."/>
            <person name="Ivanova N."/>
            <person name="Mavromatis K."/>
            <person name="Mikhailova N."/>
            <person name="Pati A."/>
            <person name="Chen A."/>
            <person name="Palaniappan K."/>
            <person name="Land M."/>
            <person name="Hauser L."/>
            <person name="Chang Y."/>
            <person name="Jeffries C."/>
            <person name="Schneider S."/>
            <person name="Rohde M."/>
            <person name="Goker M."/>
            <person name="Pukall R."/>
            <person name="Woyke T."/>
            <person name="Bristow J."/>
            <person name="Eisen J."/>
            <person name="Markowitz V."/>
            <person name="Hugenholtz P."/>
            <person name="Kyrpides N."/>
            <person name="Klenk H."/>
            <person name="Detter J."/>
        </authorList>
    </citation>
    <scope>NUCLEOTIDE SEQUENCE [LARGE SCALE GENOMIC DNA]</scope>
    <source>
        <strain evidence="3">ATCC 700841 / DSM 12885 / JCM 10246 / 7p75a</strain>
    </source>
</reference>
<dbReference type="RefSeq" id="WP_013496519.1">
    <property type="nucleotide sequence ID" value="NC_014831.1"/>
</dbReference>
<name>E6SJY6_THEM7</name>
<reference evidence="2 3" key="1">
    <citation type="journal article" date="2010" name="Stand. Genomic Sci.">
        <title>Complete genome sequence of Thermaerobacter marianensis type strain (7p75a).</title>
        <authorList>
            <person name="Han C."/>
            <person name="Gu W."/>
            <person name="Zhang X."/>
            <person name="Lapidus A."/>
            <person name="Nolan M."/>
            <person name="Copeland A."/>
            <person name="Lucas S."/>
            <person name="Del Rio T.G."/>
            <person name="Tice H."/>
            <person name="Cheng J.F."/>
            <person name="Tapia R."/>
            <person name="Goodwin L."/>
            <person name="Pitluck S."/>
            <person name="Pagani I."/>
            <person name="Ivanova N."/>
            <person name="Mavromatis K."/>
            <person name="Mikhailova N."/>
            <person name="Pati A."/>
            <person name="Chen A."/>
            <person name="Palaniappan K."/>
            <person name="Land M."/>
            <person name="Hauser L."/>
            <person name="Chang Y.J."/>
            <person name="Jeffries C.D."/>
            <person name="Schneider S."/>
            <person name="Rohde M."/>
            <person name="Goker M."/>
            <person name="Pukall R."/>
            <person name="Woyke T."/>
            <person name="Bristow J."/>
            <person name="Eisen J.A."/>
            <person name="Markowitz V."/>
            <person name="Hugenholtz P."/>
            <person name="Kyrpides N.C."/>
            <person name="Klenk H.P."/>
            <person name="Detter J.C."/>
        </authorList>
    </citation>
    <scope>NUCLEOTIDE SEQUENCE [LARGE SCALE GENOMIC DNA]</scope>
    <source>
        <strain evidence="3">ATCC 700841 / DSM 12885 / JCM 10246 / 7p75a</strain>
    </source>
</reference>
<accession>E6SJY6</accession>
<organism evidence="2 3">
    <name type="scientific">Thermaerobacter marianensis (strain ATCC 700841 / DSM 12885 / JCM 10246 / 7p75a)</name>
    <dbReference type="NCBI Taxonomy" id="644966"/>
    <lineage>
        <taxon>Bacteria</taxon>
        <taxon>Bacillati</taxon>
        <taxon>Bacillota</taxon>
        <taxon>Clostridia</taxon>
        <taxon>Eubacteriales</taxon>
        <taxon>Clostridiales Family XVII. Incertae Sedis</taxon>
        <taxon>Thermaerobacter</taxon>
    </lineage>
</organism>
<gene>
    <name evidence="2" type="ordered locus">Tmar_2138</name>
</gene>
<sequence length="310" mass="35100">MVAPELQRLAGLGMALDLVPEGMLWLTCQRLHLQPPRSRRRGQLANWLYREACRRPSLARSLVAELTPMLLPSHRWDGPPEPAQVVTVLKRSRRKGLALGLMWGMGETIDDPAWAACWNDWLKDSASWRRRLTRYVEMVNGADALQVAQSMVADAEAERDRMREALRAMAKACRQEIARLREEIEALNAVNRRLAVLRPLRDAQILVLGDPAHADGYRDLIQRYGGRMEFADGANRQAVRAALDGRYDAIVIVTAYGYHTTQMMVQKYARHVPLFFANRGGLGVMERVLVEQVIPTLFKRLRGLEEPASA</sequence>
<protein>
    <recommendedName>
        <fullName evidence="4">DUF2325 domain-containing protein</fullName>
    </recommendedName>
</protein>
<dbReference type="EMBL" id="CP002344">
    <property type="protein sequence ID" value="ADU52219.1"/>
    <property type="molecule type" value="Genomic_DNA"/>
</dbReference>
<dbReference type="KEGG" id="tmr:Tmar_2138"/>
<proteinExistence type="predicted"/>
<dbReference type="Proteomes" id="UP000008915">
    <property type="component" value="Chromosome"/>
</dbReference>
<dbReference type="AlphaFoldDB" id="E6SJY6"/>
<evidence type="ECO:0000313" key="3">
    <source>
        <dbReference type="Proteomes" id="UP000008915"/>
    </source>
</evidence>
<evidence type="ECO:0000313" key="2">
    <source>
        <dbReference type="EMBL" id="ADU52219.1"/>
    </source>
</evidence>